<evidence type="ECO:0000313" key="3">
    <source>
        <dbReference type="EMBL" id="KAJ7622040.1"/>
    </source>
</evidence>
<proteinExistence type="predicted"/>
<sequence>MAAPQRAVDLKPRAQGQDKASSSSSKRFHPAFAALDADIVLESSDGELYRIHAYTLRSTSGFFRAMLSLPQPPGRRDATIQVHQPKDTVEQLLCLMCGLDMRPWHSYDDLAAVLALAEIWDTPGPIASLRAVVTNPKYLTTAPLDIYVLAVHFGWTVEAELASTHTLTLNLSSPEHADTLASLPAPALLALLNLHRKRRDTLRTLLDSPARFLAGNGNPFHCGTCAITPLDNTSWRALKHRVFREMDERPIGDGLGVPVGGICEWEEARACWAAKCLKPGCGAVNYDRVATLKQIKACVDGLPRVIQWDWD</sequence>
<organism evidence="3 4">
    <name type="scientific">Roridomyces roridus</name>
    <dbReference type="NCBI Taxonomy" id="1738132"/>
    <lineage>
        <taxon>Eukaryota</taxon>
        <taxon>Fungi</taxon>
        <taxon>Dikarya</taxon>
        <taxon>Basidiomycota</taxon>
        <taxon>Agaricomycotina</taxon>
        <taxon>Agaricomycetes</taxon>
        <taxon>Agaricomycetidae</taxon>
        <taxon>Agaricales</taxon>
        <taxon>Marasmiineae</taxon>
        <taxon>Mycenaceae</taxon>
        <taxon>Roridomyces</taxon>
    </lineage>
</organism>
<dbReference type="InterPro" id="IPR000210">
    <property type="entry name" value="BTB/POZ_dom"/>
</dbReference>
<name>A0AAD7BI35_9AGAR</name>
<reference evidence="3" key="1">
    <citation type="submission" date="2023-03" db="EMBL/GenBank/DDBJ databases">
        <title>Massive genome expansion in bonnet fungi (Mycena s.s.) driven by repeated elements and novel gene families across ecological guilds.</title>
        <authorList>
            <consortium name="Lawrence Berkeley National Laboratory"/>
            <person name="Harder C.B."/>
            <person name="Miyauchi S."/>
            <person name="Viragh M."/>
            <person name="Kuo A."/>
            <person name="Thoen E."/>
            <person name="Andreopoulos B."/>
            <person name="Lu D."/>
            <person name="Skrede I."/>
            <person name="Drula E."/>
            <person name="Henrissat B."/>
            <person name="Morin E."/>
            <person name="Kohler A."/>
            <person name="Barry K."/>
            <person name="LaButti K."/>
            <person name="Morin E."/>
            <person name="Salamov A."/>
            <person name="Lipzen A."/>
            <person name="Mereny Z."/>
            <person name="Hegedus B."/>
            <person name="Baldrian P."/>
            <person name="Stursova M."/>
            <person name="Weitz H."/>
            <person name="Taylor A."/>
            <person name="Grigoriev I.V."/>
            <person name="Nagy L.G."/>
            <person name="Martin F."/>
            <person name="Kauserud H."/>
        </authorList>
    </citation>
    <scope>NUCLEOTIDE SEQUENCE</scope>
    <source>
        <strain evidence="3">9284</strain>
    </source>
</reference>
<evidence type="ECO:0000313" key="4">
    <source>
        <dbReference type="Proteomes" id="UP001221142"/>
    </source>
</evidence>
<feature type="region of interest" description="Disordered" evidence="1">
    <location>
        <begin position="1"/>
        <end position="25"/>
    </location>
</feature>
<comment type="caution">
    <text evidence="3">The sequence shown here is derived from an EMBL/GenBank/DDBJ whole genome shotgun (WGS) entry which is preliminary data.</text>
</comment>
<gene>
    <name evidence="3" type="ORF">FB45DRAFT_121251</name>
</gene>
<dbReference type="PROSITE" id="PS50097">
    <property type="entry name" value="BTB"/>
    <property type="match status" value="1"/>
</dbReference>
<keyword evidence="4" id="KW-1185">Reference proteome</keyword>
<dbReference type="InterPro" id="IPR011333">
    <property type="entry name" value="SKP1/BTB/POZ_sf"/>
</dbReference>
<dbReference type="Gene3D" id="3.30.710.10">
    <property type="entry name" value="Potassium Channel Kv1.1, Chain A"/>
    <property type="match status" value="1"/>
</dbReference>
<feature type="domain" description="BTB" evidence="2">
    <location>
        <begin position="37"/>
        <end position="68"/>
    </location>
</feature>
<accession>A0AAD7BI35</accession>
<dbReference type="Proteomes" id="UP001221142">
    <property type="component" value="Unassembled WGS sequence"/>
</dbReference>
<evidence type="ECO:0000256" key="1">
    <source>
        <dbReference type="SAM" id="MobiDB-lite"/>
    </source>
</evidence>
<evidence type="ECO:0000259" key="2">
    <source>
        <dbReference type="PROSITE" id="PS50097"/>
    </source>
</evidence>
<protein>
    <recommendedName>
        <fullName evidence="2">BTB domain-containing protein</fullName>
    </recommendedName>
</protein>
<dbReference type="EMBL" id="JARKIF010000015">
    <property type="protein sequence ID" value="KAJ7622040.1"/>
    <property type="molecule type" value="Genomic_DNA"/>
</dbReference>
<dbReference type="AlphaFoldDB" id="A0AAD7BI35"/>